<dbReference type="SUPFAM" id="SSF56281">
    <property type="entry name" value="Metallo-hydrolase/oxidoreductase"/>
    <property type="match status" value="1"/>
</dbReference>
<dbReference type="GeneID" id="91088879"/>
<dbReference type="InterPro" id="IPR036866">
    <property type="entry name" value="RibonucZ/Hydroxyglut_hydro"/>
</dbReference>
<evidence type="ECO:0000313" key="3">
    <source>
        <dbReference type="Proteomes" id="UP000094043"/>
    </source>
</evidence>
<evidence type="ECO:0000313" key="2">
    <source>
        <dbReference type="EMBL" id="WVN89446.1"/>
    </source>
</evidence>
<dbReference type="OrthoDB" id="332863at2759"/>
<gene>
    <name evidence="2" type="ORF">L203_104669</name>
</gene>
<dbReference type="GO" id="GO:0070291">
    <property type="term" value="P:N-acylethanolamine metabolic process"/>
    <property type="evidence" value="ECO:0007669"/>
    <property type="project" value="TreeGrafter"/>
</dbReference>
<proteinExistence type="predicted"/>
<dbReference type="PANTHER" id="PTHR15032">
    <property type="entry name" value="N-ACYL-PHOSPHATIDYLETHANOLAMINE-HYDROLYZING PHOSPHOLIPASE D"/>
    <property type="match status" value="1"/>
</dbReference>
<dbReference type="KEGG" id="cdep:91088879"/>
<reference evidence="2" key="2">
    <citation type="journal article" date="2022" name="Elife">
        <title>Obligate sexual reproduction of a homothallic fungus closely related to the Cryptococcus pathogenic species complex.</title>
        <authorList>
            <person name="Passer A.R."/>
            <person name="Clancey S.A."/>
            <person name="Shea T."/>
            <person name="David-Palma M."/>
            <person name="Averette A.F."/>
            <person name="Boekhout T."/>
            <person name="Porcel B.M."/>
            <person name="Nowrousian M."/>
            <person name="Cuomo C.A."/>
            <person name="Sun S."/>
            <person name="Heitman J."/>
            <person name="Coelho M.A."/>
        </authorList>
    </citation>
    <scope>NUCLEOTIDE SEQUENCE</scope>
    <source>
        <strain evidence="2">CBS 7841</strain>
    </source>
</reference>
<dbReference type="Gene3D" id="3.60.15.10">
    <property type="entry name" value="Ribonuclease Z/Hydroxyacylglutathione hydrolase-like"/>
    <property type="match status" value="1"/>
</dbReference>
<keyword evidence="3" id="KW-1185">Reference proteome</keyword>
<feature type="domain" description="Metallo-beta-lactamase" evidence="1">
    <location>
        <begin position="87"/>
        <end position="187"/>
    </location>
</feature>
<dbReference type="GO" id="GO:0005737">
    <property type="term" value="C:cytoplasm"/>
    <property type="evidence" value="ECO:0007669"/>
    <property type="project" value="TreeGrafter"/>
</dbReference>
<dbReference type="GO" id="GO:0070290">
    <property type="term" value="F:N-acylphosphatidylethanolamine-specific phospholipase D activity"/>
    <property type="evidence" value="ECO:0007669"/>
    <property type="project" value="TreeGrafter"/>
</dbReference>
<reference evidence="2" key="1">
    <citation type="submission" date="2016-06" db="EMBL/GenBank/DDBJ databases">
        <authorList>
            <person name="Cuomo C."/>
            <person name="Litvintseva A."/>
            <person name="Heitman J."/>
            <person name="Chen Y."/>
            <person name="Sun S."/>
            <person name="Springer D."/>
            <person name="Dromer F."/>
            <person name="Young S."/>
            <person name="Zeng Q."/>
            <person name="Chapman S."/>
            <person name="Gujja S."/>
            <person name="Saif S."/>
            <person name="Birren B."/>
        </authorList>
    </citation>
    <scope>NUCLEOTIDE SEQUENCE</scope>
    <source>
        <strain evidence="2">CBS 7841</strain>
    </source>
</reference>
<protein>
    <recommendedName>
        <fullName evidence="1">Metallo-beta-lactamase domain-containing protein</fullName>
    </recommendedName>
</protein>
<dbReference type="AlphaFoldDB" id="A0A1E3ILD9"/>
<evidence type="ECO:0000259" key="1">
    <source>
        <dbReference type="Pfam" id="PF12706"/>
    </source>
</evidence>
<dbReference type="GO" id="GO:0070292">
    <property type="term" value="P:N-acylphosphatidylethanolamine metabolic process"/>
    <property type="evidence" value="ECO:0007669"/>
    <property type="project" value="TreeGrafter"/>
</dbReference>
<dbReference type="InterPro" id="IPR001279">
    <property type="entry name" value="Metallo-B-lactamas"/>
</dbReference>
<sequence>MGQRFKNPWTSFKRPSVNDIFQSIFINGCHSEEPFVSPLERIPETATANFKFPKSSPRPRIMWLGHAGVYLQIPRARDDYLTEPIGVLFDPVFSSRCSPVSFVGPKRRLSPPCRVSQLPAVHLVVISHDHYDHLDKQTIKDIEATHGSTVQYVVPTGVKSLLVKFGIPQHRIHQLGWWEETQVYTLDKNTTWTIRESTSSETNSLDALSIDKEKELLIECVQVDNVSTSSETLIDKRDKIRIICTPAQHNSGRLSYGKNRTLWATWYLECSLPGDCFDRYSEPRLWRCFFGGDTGYQSQTLGPICPIFKEISDRYGPPDLAFLPIANGSILPYLSSLLPFISFDVKRLVSSLHCLPSHAIDVHRDLRATVTMPIHWGTWMGKKESKCIARDLRVGCKKKGVELRWGSLHHQGIGVGDVGVWMEFGQDRSD</sequence>
<reference evidence="2" key="3">
    <citation type="submission" date="2024-01" db="EMBL/GenBank/DDBJ databases">
        <authorList>
            <person name="Coelho M.A."/>
            <person name="David-Palma M."/>
            <person name="Shea T."/>
            <person name="Sun S."/>
            <person name="Cuomo C.A."/>
            <person name="Heitman J."/>
        </authorList>
    </citation>
    <scope>NUCLEOTIDE SEQUENCE</scope>
    <source>
        <strain evidence="2">CBS 7841</strain>
    </source>
</reference>
<dbReference type="Pfam" id="PF12706">
    <property type="entry name" value="Lactamase_B_2"/>
    <property type="match status" value="2"/>
</dbReference>
<dbReference type="VEuPathDB" id="FungiDB:L203_02124"/>
<feature type="domain" description="Metallo-beta-lactamase" evidence="1">
    <location>
        <begin position="222"/>
        <end position="376"/>
    </location>
</feature>
<accession>A0A1E3ILD9</accession>
<dbReference type="EMBL" id="CP143788">
    <property type="protein sequence ID" value="WVN89446.1"/>
    <property type="molecule type" value="Genomic_DNA"/>
</dbReference>
<dbReference type="Proteomes" id="UP000094043">
    <property type="component" value="Chromosome 5"/>
</dbReference>
<dbReference type="RefSeq" id="XP_066070146.1">
    <property type="nucleotide sequence ID" value="XM_066214049.1"/>
</dbReference>
<organism evidence="2 3">
    <name type="scientific">Cryptococcus depauperatus CBS 7841</name>
    <dbReference type="NCBI Taxonomy" id="1295531"/>
    <lineage>
        <taxon>Eukaryota</taxon>
        <taxon>Fungi</taxon>
        <taxon>Dikarya</taxon>
        <taxon>Basidiomycota</taxon>
        <taxon>Agaricomycotina</taxon>
        <taxon>Tremellomycetes</taxon>
        <taxon>Tremellales</taxon>
        <taxon>Cryptococcaceae</taxon>
        <taxon>Cryptococcus</taxon>
    </lineage>
</organism>
<dbReference type="PANTHER" id="PTHR15032:SF27">
    <property type="entry name" value="N-ACYL-PHOSPHATIDYLETHANOLAMINE-HYDROLYZING PHOSPHOLIPASE D"/>
    <property type="match status" value="1"/>
</dbReference>
<name>A0A1E3ILD9_9TREE</name>